<gene>
    <name evidence="2" type="ORF">CEXT_90871</name>
</gene>
<evidence type="ECO:0000313" key="3">
    <source>
        <dbReference type="Proteomes" id="UP001054945"/>
    </source>
</evidence>
<dbReference type="Proteomes" id="UP001054945">
    <property type="component" value="Unassembled WGS sequence"/>
</dbReference>
<proteinExistence type="predicted"/>
<keyword evidence="1" id="KW-0472">Membrane</keyword>
<reference evidence="2 3" key="1">
    <citation type="submission" date="2021-06" db="EMBL/GenBank/DDBJ databases">
        <title>Caerostris extrusa draft genome.</title>
        <authorList>
            <person name="Kono N."/>
            <person name="Arakawa K."/>
        </authorList>
    </citation>
    <scope>NUCLEOTIDE SEQUENCE [LARGE SCALE GENOMIC DNA]</scope>
</reference>
<protein>
    <submittedName>
        <fullName evidence="2">Uncharacterized protein</fullName>
    </submittedName>
</protein>
<organism evidence="2 3">
    <name type="scientific">Caerostris extrusa</name>
    <name type="common">Bark spider</name>
    <name type="synonym">Caerostris bankana</name>
    <dbReference type="NCBI Taxonomy" id="172846"/>
    <lineage>
        <taxon>Eukaryota</taxon>
        <taxon>Metazoa</taxon>
        <taxon>Ecdysozoa</taxon>
        <taxon>Arthropoda</taxon>
        <taxon>Chelicerata</taxon>
        <taxon>Arachnida</taxon>
        <taxon>Araneae</taxon>
        <taxon>Araneomorphae</taxon>
        <taxon>Entelegynae</taxon>
        <taxon>Araneoidea</taxon>
        <taxon>Araneidae</taxon>
        <taxon>Caerostris</taxon>
    </lineage>
</organism>
<keyword evidence="3" id="KW-1185">Reference proteome</keyword>
<accession>A0AAV4S5J6</accession>
<evidence type="ECO:0000256" key="1">
    <source>
        <dbReference type="SAM" id="Phobius"/>
    </source>
</evidence>
<comment type="caution">
    <text evidence="2">The sequence shown here is derived from an EMBL/GenBank/DDBJ whole genome shotgun (WGS) entry which is preliminary data.</text>
</comment>
<dbReference type="AlphaFoldDB" id="A0AAV4S5J6"/>
<dbReference type="EMBL" id="BPLR01009078">
    <property type="protein sequence ID" value="GIY29473.1"/>
    <property type="molecule type" value="Genomic_DNA"/>
</dbReference>
<sequence>MTFGKKRCIRAHSGFESQIKVAHVHNIDVSEKNDCNRAQKWIRISDSSCTRNKNSCDCRIVPLRWIRISDSSCTVVHNIRTYPKTAINTAVASIRITIIWFAILSRF</sequence>
<feature type="transmembrane region" description="Helical" evidence="1">
    <location>
        <begin position="86"/>
        <end position="104"/>
    </location>
</feature>
<evidence type="ECO:0000313" key="2">
    <source>
        <dbReference type="EMBL" id="GIY29473.1"/>
    </source>
</evidence>
<keyword evidence="1" id="KW-0812">Transmembrane</keyword>
<name>A0AAV4S5J6_CAEEX</name>
<keyword evidence="1" id="KW-1133">Transmembrane helix</keyword>